<reference evidence="2" key="1">
    <citation type="submission" date="2016-10" db="EMBL/GenBank/DDBJ databases">
        <authorList>
            <person name="Varghese N."/>
            <person name="Submissions S."/>
        </authorList>
    </citation>
    <scope>NUCLEOTIDE SEQUENCE [LARGE SCALE GENOMIC DNA]</scope>
    <source>
        <strain evidence="2">DSM 18579</strain>
    </source>
</reference>
<protein>
    <submittedName>
        <fullName evidence="1">Uncharacterized protein</fullName>
    </submittedName>
</protein>
<dbReference type="AlphaFoldDB" id="A0A1I0DK10"/>
<keyword evidence="2" id="KW-1185">Reference proteome</keyword>
<organism evidence="1 2">
    <name type="scientific">Thorsellia anophelis DSM 18579</name>
    <dbReference type="NCBI Taxonomy" id="1123402"/>
    <lineage>
        <taxon>Bacteria</taxon>
        <taxon>Pseudomonadati</taxon>
        <taxon>Pseudomonadota</taxon>
        <taxon>Gammaproteobacteria</taxon>
        <taxon>Enterobacterales</taxon>
        <taxon>Thorselliaceae</taxon>
        <taxon>Thorsellia</taxon>
    </lineage>
</organism>
<proteinExistence type="predicted"/>
<dbReference type="EMBL" id="FOHV01000016">
    <property type="protein sequence ID" value="SET31986.1"/>
    <property type="molecule type" value="Genomic_DNA"/>
</dbReference>
<gene>
    <name evidence="1" type="ORF">SAMN02583745_02002</name>
</gene>
<sequence length="96" mass="11016">MSNHYAFEQAESHLELGSVQFEGTIVFTKGQITNLFDVSEGTIKKYLVKYADELKSNCYALLTGEQLRKFKDLFFGIVIHYGTKTAISVYNYLILY</sequence>
<dbReference type="Proteomes" id="UP000242642">
    <property type="component" value="Unassembled WGS sequence"/>
</dbReference>
<evidence type="ECO:0000313" key="1">
    <source>
        <dbReference type="EMBL" id="SET31986.1"/>
    </source>
</evidence>
<evidence type="ECO:0000313" key="2">
    <source>
        <dbReference type="Proteomes" id="UP000242642"/>
    </source>
</evidence>
<dbReference type="OrthoDB" id="696873at2"/>
<dbReference type="RefSeq" id="WP_093320476.1">
    <property type="nucleotide sequence ID" value="NZ_FOHV01000016.1"/>
</dbReference>
<accession>A0A1I0DK10</accession>
<name>A0A1I0DK10_9GAMM</name>